<keyword evidence="2 7" id="KW-0812">Transmembrane</keyword>
<feature type="transmembrane region" description="Helical" evidence="7">
    <location>
        <begin position="280"/>
        <end position="299"/>
    </location>
</feature>
<dbReference type="GO" id="GO:0045454">
    <property type="term" value="P:cell redox homeostasis"/>
    <property type="evidence" value="ECO:0007669"/>
    <property type="project" value="InterPro"/>
</dbReference>
<dbReference type="KEGG" id="ntn:D5366_11250"/>
<evidence type="ECO:0000256" key="5">
    <source>
        <dbReference type="ARBA" id="ARBA00022989"/>
    </source>
</evidence>
<name>A0A4Y6VAU3_9PROT</name>
<dbReference type="OrthoDB" id="5288404at2"/>
<evidence type="ECO:0000313" key="11">
    <source>
        <dbReference type="Proteomes" id="UP000317214"/>
    </source>
</evidence>
<dbReference type="InterPro" id="IPR039421">
    <property type="entry name" value="Type_1_exporter"/>
</dbReference>
<keyword evidence="5 7" id="KW-1133">Transmembrane helix</keyword>
<dbReference type="NCBIfam" id="TIGR02868">
    <property type="entry name" value="CydC"/>
    <property type="match status" value="1"/>
</dbReference>
<dbReference type="PANTHER" id="PTHR43394:SF1">
    <property type="entry name" value="ATP-BINDING CASSETTE SUB-FAMILY B MEMBER 10, MITOCHONDRIAL"/>
    <property type="match status" value="1"/>
</dbReference>
<dbReference type="InterPro" id="IPR027417">
    <property type="entry name" value="P-loop_NTPase"/>
</dbReference>
<evidence type="ECO:0000259" key="8">
    <source>
        <dbReference type="PROSITE" id="PS50893"/>
    </source>
</evidence>
<dbReference type="PANTHER" id="PTHR43394">
    <property type="entry name" value="ATP-DEPENDENT PERMEASE MDL1, MITOCHONDRIAL"/>
    <property type="match status" value="1"/>
</dbReference>
<protein>
    <submittedName>
        <fullName evidence="10">Thiol reductant ABC exporter subunit CydC</fullName>
    </submittedName>
</protein>
<feature type="transmembrane region" description="Helical" evidence="7">
    <location>
        <begin position="165"/>
        <end position="184"/>
    </location>
</feature>
<gene>
    <name evidence="10" type="primary">cydC</name>
    <name evidence="10" type="ORF">D5366_11250</name>
</gene>
<evidence type="ECO:0000259" key="9">
    <source>
        <dbReference type="PROSITE" id="PS50929"/>
    </source>
</evidence>
<dbReference type="GO" id="GO:0005524">
    <property type="term" value="F:ATP binding"/>
    <property type="evidence" value="ECO:0007669"/>
    <property type="project" value="UniProtKB-KW"/>
</dbReference>
<dbReference type="SUPFAM" id="SSF90123">
    <property type="entry name" value="ABC transporter transmembrane region"/>
    <property type="match status" value="1"/>
</dbReference>
<dbReference type="GO" id="GO:0016887">
    <property type="term" value="F:ATP hydrolysis activity"/>
    <property type="evidence" value="ECO:0007669"/>
    <property type="project" value="InterPro"/>
</dbReference>
<dbReference type="PROSITE" id="PS50893">
    <property type="entry name" value="ABC_TRANSPORTER_2"/>
    <property type="match status" value="1"/>
</dbReference>
<sequence>MERRKKTMSSPTSSPLSRIIRLWQPHYGRLIIGLILAELAVCAGLIMMGQAGAHITAAAIGVTAGSLLLQIAGTSQIILRYADRYSTHDAMFRALADLRVWFYRRLARGAAAGLGFQRSGDLLSRLVGDIQTLDNLYLRILIPLASAVLTLPLTAYVWLQASIPAGIAVTILFAAAAFFLPFLATRQAKTLGPAILKAESELRIAALDLTTGLREARAFGAEDILAGRVTDRQNTLIKHQHALHFRMAIMQACSRLLGQLGIAILLCTLAQIVFKSSAPVLAVTALFVALLAFENVTGLSKAGLLTGQVTHAAERIMAVADQTHADAASPAELPIGRELELREVSFQWTAQSPYILKQANVTLRHGEKIALIAPSGSGKSSLAALLLKVAQPNSGKILLGGTDIATLSDDDVRSQIAWLSQASHLFDDTVRGNLLLGRTDLSDDALWDALERAHIASTIRDLPEGLDTWIGESGSKLSGGQGRRIALARVLLSNAPILILDEPATGLDADTERSFLETLNELDDQRSIILIAHRLTGVERLDRIWTLQNGQIISQAS</sequence>
<organism evidence="10 11">
    <name type="scientific">Neokomagataea tanensis</name>
    <dbReference type="NCBI Taxonomy" id="661191"/>
    <lineage>
        <taxon>Bacteria</taxon>
        <taxon>Pseudomonadati</taxon>
        <taxon>Pseudomonadota</taxon>
        <taxon>Alphaproteobacteria</taxon>
        <taxon>Acetobacterales</taxon>
        <taxon>Acetobacteraceae</taxon>
        <taxon>Neokomagataea</taxon>
    </lineage>
</organism>
<dbReference type="GO" id="GO:0015421">
    <property type="term" value="F:ABC-type oligopeptide transporter activity"/>
    <property type="evidence" value="ECO:0007669"/>
    <property type="project" value="TreeGrafter"/>
</dbReference>
<keyword evidence="3" id="KW-0547">Nucleotide-binding</keyword>
<keyword evidence="6 7" id="KW-0472">Membrane</keyword>
<keyword evidence="4" id="KW-0067">ATP-binding</keyword>
<dbReference type="InterPro" id="IPR011527">
    <property type="entry name" value="ABC1_TM_dom"/>
</dbReference>
<dbReference type="Pfam" id="PF00005">
    <property type="entry name" value="ABC_tran"/>
    <property type="match status" value="1"/>
</dbReference>
<accession>A0A4Y6VAU3</accession>
<feature type="transmembrane region" description="Helical" evidence="7">
    <location>
        <begin position="55"/>
        <end position="79"/>
    </location>
</feature>
<feature type="transmembrane region" description="Helical" evidence="7">
    <location>
        <begin position="256"/>
        <end position="274"/>
    </location>
</feature>
<evidence type="ECO:0000256" key="3">
    <source>
        <dbReference type="ARBA" id="ARBA00022741"/>
    </source>
</evidence>
<feature type="domain" description="ABC transmembrane type-1" evidence="9">
    <location>
        <begin position="66"/>
        <end position="298"/>
    </location>
</feature>
<evidence type="ECO:0000313" key="10">
    <source>
        <dbReference type="EMBL" id="QDH25691.1"/>
    </source>
</evidence>
<evidence type="ECO:0000256" key="4">
    <source>
        <dbReference type="ARBA" id="ARBA00022840"/>
    </source>
</evidence>
<feature type="domain" description="ABC transporter" evidence="8">
    <location>
        <begin position="339"/>
        <end position="557"/>
    </location>
</feature>
<dbReference type="Proteomes" id="UP000317214">
    <property type="component" value="Chromosome"/>
</dbReference>
<dbReference type="EMBL" id="CP032485">
    <property type="protein sequence ID" value="QDH25691.1"/>
    <property type="molecule type" value="Genomic_DNA"/>
</dbReference>
<dbReference type="Gene3D" id="1.20.1560.10">
    <property type="entry name" value="ABC transporter type 1, transmembrane domain"/>
    <property type="match status" value="1"/>
</dbReference>
<dbReference type="SUPFAM" id="SSF52540">
    <property type="entry name" value="P-loop containing nucleoside triphosphate hydrolases"/>
    <property type="match status" value="1"/>
</dbReference>
<feature type="transmembrane region" description="Helical" evidence="7">
    <location>
        <begin position="136"/>
        <end position="159"/>
    </location>
</feature>
<dbReference type="PROSITE" id="PS50929">
    <property type="entry name" value="ABC_TM1F"/>
    <property type="match status" value="1"/>
</dbReference>
<dbReference type="InterPro" id="IPR003593">
    <property type="entry name" value="AAA+_ATPase"/>
</dbReference>
<comment type="subcellular location">
    <subcellularLocation>
        <location evidence="1">Cell membrane</location>
        <topology evidence="1">Multi-pass membrane protein</topology>
    </subcellularLocation>
</comment>
<evidence type="ECO:0000256" key="2">
    <source>
        <dbReference type="ARBA" id="ARBA00022692"/>
    </source>
</evidence>
<keyword evidence="11" id="KW-1185">Reference proteome</keyword>
<feature type="transmembrane region" description="Helical" evidence="7">
    <location>
        <begin position="27"/>
        <end position="49"/>
    </location>
</feature>
<evidence type="ECO:0000256" key="1">
    <source>
        <dbReference type="ARBA" id="ARBA00004651"/>
    </source>
</evidence>
<reference evidence="10 11" key="1">
    <citation type="submission" date="2018-09" db="EMBL/GenBank/DDBJ databases">
        <title>The complete genome sequence of Neokomagataea tanensis NBRC 106556(T).</title>
        <authorList>
            <person name="Chua K.-O."/>
            <person name="See-Too W.-S."/>
            <person name="Hong K.-W."/>
            <person name="Yin W.-F."/>
            <person name="Chan K.-G."/>
        </authorList>
    </citation>
    <scope>NUCLEOTIDE SEQUENCE [LARGE SCALE GENOMIC DNA]</scope>
    <source>
        <strain evidence="11">AH13 \ NBRC 106556</strain>
    </source>
</reference>
<proteinExistence type="predicted"/>
<evidence type="ECO:0000256" key="6">
    <source>
        <dbReference type="ARBA" id="ARBA00023136"/>
    </source>
</evidence>
<dbReference type="Gene3D" id="3.40.50.300">
    <property type="entry name" value="P-loop containing nucleotide triphosphate hydrolases"/>
    <property type="match status" value="1"/>
</dbReference>
<dbReference type="InterPro" id="IPR036640">
    <property type="entry name" value="ABC1_TM_sf"/>
</dbReference>
<dbReference type="GO" id="GO:0034775">
    <property type="term" value="P:glutathione transmembrane transport"/>
    <property type="evidence" value="ECO:0007669"/>
    <property type="project" value="InterPro"/>
</dbReference>
<dbReference type="Pfam" id="PF00664">
    <property type="entry name" value="ABC_membrane"/>
    <property type="match status" value="1"/>
</dbReference>
<dbReference type="InterPro" id="IPR003439">
    <property type="entry name" value="ABC_transporter-like_ATP-bd"/>
</dbReference>
<dbReference type="GO" id="GO:0005886">
    <property type="term" value="C:plasma membrane"/>
    <property type="evidence" value="ECO:0007669"/>
    <property type="project" value="UniProtKB-SubCell"/>
</dbReference>
<dbReference type="SMART" id="SM00382">
    <property type="entry name" value="AAA"/>
    <property type="match status" value="1"/>
</dbReference>
<dbReference type="AlphaFoldDB" id="A0A4Y6VAU3"/>
<dbReference type="InterPro" id="IPR014223">
    <property type="entry name" value="ABC_CydC/D"/>
</dbReference>
<evidence type="ECO:0000256" key="7">
    <source>
        <dbReference type="SAM" id="Phobius"/>
    </source>
</evidence>